<reference evidence="8 9" key="1">
    <citation type="journal article" date="2015" name="Antonie Van Leeuwenhoek">
        <title>Oricola cellulosilytica gen. nov., sp. nov., a cellulose-degrading bacterium of the family Phyllobacteriaceae isolated from surface seashore water, and emended descriptions of Mesorhizobium loti and Phyllobacterium myrsinacearum.</title>
        <authorList>
            <person name="Hameed A."/>
            <person name="Shahina M."/>
            <person name="Lai W.A."/>
            <person name="Lin S.Y."/>
            <person name="Young L.S."/>
            <person name="Liu Y.C."/>
            <person name="Hsu Y.H."/>
            <person name="Young C.C."/>
        </authorList>
    </citation>
    <scope>NUCLEOTIDE SEQUENCE [LARGE SCALE GENOMIC DNA]</scope>
    <source>
        <strain evidence="8 9">KCTC 52183</strain>
    </source>
</reference>
<organism evidence="8 9">
    <name type="scientific">Oricola cellulosilytica</name>
    <dbReference type="NCBI Taxonomy" id="1429082"/>
    <lineage>
        <taxon>Bacteria</taxon>
        <taxon>Pseudomonadati</taxon>
        <taxon>Pseudomonadota</taxon>
        <taxon>Alphaproteobacteria</taxon>
        <taxon>Hyphomicrobiales</taxon>
        <taxon>Ahrensiaceae</taxon>
        <taxon>Oricola</taxon>
    </lineage>
</organism>
<dbReference type="PRINTS" id="PR02008">
    <property type="entry name" value="RCMTFAMILY"/>
</dbReference>
<proteinExistence type="inferred from homology"/>
<dbReference type="PROSITE" id="PS51686">
    <property type="entry name" value="SAM_MT_RSMB_NOP"/>
    <property type="match status" value="1"/>
</dbReference>
<dbReference type="PANTHER" id="PTHR22807">
    <property type="entry name" value="NOP2 YEAST -RELATED NOL1/NOP2/FMU SUN DOMAIN-CONTAINING"/>
    <property type="match status" value="1"/>
</dbReference>
<dbReference type="GO" id="GO:0008173">
    <property type="term" value="F:RNA methyltransferase activity"/>
    <property type="evidence" value="ECO:0007669"/>
    <property type="project" value="InterPro"/>
</dbReference>
<dbReference type="OrthoDB" id="9810297at2"/>
<dbReference type="GO" id="GO:0001510">
    <property type="term" value="P:RNA methylation"/>
    <property type="evidence" value="ECO:0007669"/>
    <property type="project" value="InterPro"/>
</dbReference>
<dbReference type="PANTHER" id="PTHR22807:SF61">
    <property type="entry name" value="NOL1_NOP2_SUN FAMILY PROTEIN _ ANTITERMINATION NUSB DOMAIN-CONTAINING PROTEIN"/>
    <property type="match status" value="1"/>
</dbReference>
<sequence>MGLSAPRGGQSRNSPSRVKKAETKTGVSFARSAAKPGLIARKTAHRLLGAILDAGTSMDGLTDENHGHPHYLALDVRDRALVRAILLSALRHHGDLSAIVDGFMGKPLPAGASPVRHILVAGLAQILFLDVPDHSAADLAVTAANDDPRTRRFGKLVNALLRRASREKDELIAGIRERPRRSPPWFAQRLETIYGQETAAAIDARHRIEAPIDITLKRSEQRQAGRWAERLGAVVLSTGTLRLEGRSHDVASLSGYTEGAWWVQDAAAAIPARLFGDISGKRALDLCAAPGGKTAQLADGGAQVTALDASNSRLKRLRENMSRLKLADALETVASDLFAFRPDAPFENVLLDAPCSSTGTVRRHPDVPFTKSMANVEKLASLQARMLDRAAEFVAPGGMIIFSNCSLDSLEGEDVASAFAESHPEFESVPVLPEETPGLSGSTTRHGFLRLTPAHLDLGAHERSGVDGFFAARFRRISVPS</sequence>
<dbReference type="InterPro" id="IPR001678">
    <property type="entry name" value="MeTrfase_RsmB-F_NOP2_dom"/>
</dbReference>
<dbReference type="GO" id="GO:0006355">
    <property type="term" value="P:regulation of DNA-templated transcription"/>
    <property type="evidence" value="ECO:0007669"/>
    <property type="project" value="InterPro"/>
</dbReference>
<dbReference type="Gene3D" id="3.40.50.150">
    <property type="entry name" value="Vaccinia Virus protein VP39"/>
    <property type="match status" value="1"/>
</dbReference>
<comment type="similarity">
    <text evidence="5">Belongs to the class I-like SAM-binding methyltransferase superfamily. RsmB/NOP family.</text>
</comment>
<dbReference type="AlphaFoldDB" id="A0A4R0P9L0"/>
<feature type="domain" description="SAM-dependent MTase RsmB/NOP-type" evidence="7">
    <location>
        <begin position="186"/>
        <end position="477"/>
    </location>
</feature>
<evidence type="ECO:0000313" key="9">
    <source>
        <dbReference type="Proteomes" id="UP000291301"/>
    </source>
</evidence>
<dbReference type="InterPro" id="IPR029063">
    <property type="entry name" value="SAM-dependent_MTases_sf"/>
</dbReference>
<feature type="region of interest" description="Disordered" evidence="6">
    <location>
        <begin position="1"/>
        <end position="26"/>
    </location>
</feature>
<feature type="binding site" evidence="5">
    <location>
        <begin position="287"/>
        <end position="293"/>
    </location>
    <ligand>
        <name>S-adenosyl-L-methionine</name>
        <dbReference type="ChEBI" id="CHEBI:59789"/>
    </ligand>
</feature>
<dbReference type="Proteomes" id="UP000291301">
    <property type="component" value="Unassembled WGS sequence"/>
</dbReference>
<accession>A0A4R0P9L0</accession>
<name>A0A4R0P9L0_9HYPH</name>
<feature type="binding site" evidence="5">
    <location>
        <position position="308"/>
    </location>
    <ligand>
        <name>S-adenosyl-L-methionine</name>
        <dbReference type="ChEBI" id="CHEBI:59789"/>
    </ligand>
</feature>
<evidence type="ECO:0000256" key="6">
    <source>
        <dbReference type="SAM" id="MobiDB-lite"/>
    </source>
</evidence>
<evidence type="ECO:0000313" key="8">
    <source>
        <dbReference type="EMBL" id="TCD13851.1"/>
    </source>
</evidence>
<evidence type="ECO:0000256" key="4">
    <source>
        <dbReference type="ARBA" id="ARBA00022884"/>
    </source>
</evidence>
<keyword evidence="3 5" id="KW-0949">S-adenosyl-L-methionine</keyword>
<keyword evidence="4 5" id="KW-0694">RNA-binding</keyword>
<protein>
    <submittedName>
        <fullName evidence="8">MFS transporter</fullName>
    </submittedName>
</protein>
<keyword evidence="2 5" id="KW-0808">Transferase</keyword>
<evidence type="ECO:0000256" key="3">
    <source>
        <dbReference type="ARBA" id="ARBA00022691"/>
    </source>
</evidence>
<dbReference type="GO" id="GO:0003723">
    <property type="term" value="F:RNA binding"/>
    <property type="evidence" value="ECO:0007669"/>
    <property type="project" value="UniProtKB-UniRule"/>
</dbReference>
<dbReference type="SUPFAM" id="SSF48013">
    <property type="entry name" value="NusB-like"/>
    <property type="match status" value="1"/>
</dbReference>
<feature type="binding site" evidence="5">
    <location>
        <position position="336"/>
    </location>
    <ligand>
        <name>S-adenosyl-L-methionine</name>
        <dbReference type="ChEBI" id="CHEBI:59789"/>
    </ligand>
</feature>
<keyword evidence="9" id="KW-1185">Reference proteome</keyword>
<evidence type="ECO:0000256" key="5">
    <source>
        <dbReference type="PROSITE-ProRule" id="PRU01023"/>
    </source>
</evidence>
<dbReference type="InterPro" id="IPR023267">
    <property type="entry name" value="RCMT"/>
</dbReference>
<evidence type="ECO:0000256" key="2">
    <source>
        <dbReference type="ARBA" id="ARBA00022679"/>
    </source>
</evidence>
<comment type="caution">
    <text evidence="8">The sequence shown here is derived from an EMBL/GenBank/DDBJ whole genome shotgun (WGS) entry which is preliminary data.</text>
</comment>
<evidence type="ECO:0000259" key="7">
    <source>
        <dbReference type="PROSITE" id="PS51686"/>
    </source>
</evidence>
<dbReference type="Gene3D" id="1.10.940.10">
    <property type="entry name" value="NusB-like"/>
    <property type="match status" value="1"/>
</dbReference>
<dbReference type="InterPro" id="IPR035926">
    <property type="entry name" value="NusB-like_sf"/>
</dbReference>
<dbReference type="CDD" id="cd02440">
    <property type="entry name" value="AdoMet_MTases"/>
    <property type="match status" value="1"/>
</dbReference>
<dbReference type="RefSeq" id="WP_131569269.1">
    <property type="nucleotide sequence ID" value="NZ_JAINFK010000003.1"/>
</dbReference>
<feature type="active site" description="Nucleophile" evidence="5">
    <location>
        <position position="405"/>
    </location>
</feature>
<dbReference type="InterPro" id="IPR006027">
    <property type="entry name" value="NusB_RsmB_TIM44"/>
</dbReference>
<feature type="binding site" evidence="5">
    <location>
        <position position="352"/>
    </location>
    <ligand>
        <name>S-adenosyl-L-methionine</name>
        <dbReference type="ChEBI" id="CHEBI:59789"/>
    </ligand>
</feature>
<dbReference type="SUPFAM" id="SSF53335">
    <property type="entry name" value="S-adenosyl-L-methionine-dependent methyltransferases"/>
    <property type="match status" value="1"/>
</dbReference>
<dbReference type="Pfam" id="PF01189">
    <property type="entry name" value="Methyltr_RsmB-F"/>
    <property type="match status" value="1"/>
</dbReference>
<gene>
    <name evidence="8" type="ORF">E0D97_12190</name>
</gene>
<dbReference type="Pfam" id="PF01029">
    <property type="entry name" value="NusB"/>
    <property type="match status" value="1"/>
</dbReference>
<dbReference type="InterPro" id="IPR049560">
    <property type="entry name" value="MeTrfase_RsmB-F_NOP2_cat"/>
</dbReference>
<dbReference type="EMBL" id="SJST01000004">
    <property type="protein sequence ID" value="TCD13851.1"/>
    <property type="molecule type" value="Genomic_DNA"/>
</dbReference>
<keyword evidence="1 5" id="KW-0489">Methyltransferase</keyword>
<evidence type="ECO:0000256" key="1">
    <source>
        <dbReference type="ARBA" id="ARBA00022603"/>
    </source>
</evidence>